<dbReference type="OrthoDB" id="151099at2"/>
<evidence type="ECO:0000313" key="2">
    <source>
        <dbReference type="EMBL" id="AMK75284.1"/>
    </source>
</evidence>
<dbReference type="KEGG" id="mdn:JT25_002075"/>
<dbReference type="STRING" id="1538553.JT25_002075"/>
<dbReference type="SUPFAM" id="SSF49879">
    <property type="entry name" value="SMAD/FHA domain"/>
    <property type="match status" value="2"/>
</dbReference>
<dbReference type="EMBL" id="CP014476">
    <property type="protein sequence ID" value="AMK75284.1"/>
    <property type="molecule type" value="Genomic_DNA"/>
</dbReference>
<dbReference type="CDD" id="cd00060">
    <property type="entry name" value="FHA"/>
    <property type="match status" value="2"/>
</dbReference>
<protein>
    <submittedName>
        <fullName evidence="2">Forkhead-associated protein</fullName>
    </submittedName>
</protein>
<sequence length="214" mass="23587">MAKFTVYFKDNAIHTGVFDSGVVHIGRDETSDLVVDSLAVAPAHAVAVIKDGACVLKQLNEKFPLLVNDQRTKEWNLQNNDIINIGKHYIVYNTTDEFSEKVLVSTAADFGDPDVRALNEKLEEAVKSPEANLQVLNGMHIGRILRLKKAMTRLGHEGAGVIVIARRKDGYFLSALQGHDGLAINDEPLGDRTVQLQSNDVIVVDSTSMQFFLD</sequence>
<dbReference type="RefSeq" id="WP_036272096.1">
    <property type="nucleotide sequence ID" value="NZ_CP014476.1"/>
</dbReference>
<dbReference type="Proteomes" id="UP000030512">
    <property type="component" value="Chromosome"/>
</dbReference>
<organism evidence="2 3">
    <name type="scientific">Methylomonas denitrificans</name>
    <dbReference type="NCBI Taxonomy" id="1538553"/>
    <lineage>
        <taxon>Bacteria</taxon>
        <taxon>Pseudomonadati</taxon>
        <taxon>Pseudomonadota</taxon>
        <taxon>Gammaproteobacteria</taxon>
        <taxon>Methylococcales</taxon>
        <taxon>Methylococcaceae</taxon>
        <taxon>Methylomonas</taxon>
    </lineage>
</organism>
<feature type="domain" description="FHA" evidence="1">
    <location>
        <begin position="24"/>
        <end position="86"/>
    </location>
</feature>
<evidence type="ECO:0000259" key="1">
    <source>
        <dbReference type="Pfam" id="PF00498"/>
    </source>
</evidence>
<keyword evidence="3" id="KW-1185">Reference proteome</keyword>
<reference evidence="2 3" key="1">
    <citation type="journal article" date="2015" name="Environ. Microbiol.">
        <title>Methane oxidation coupled to nitrate reduction under hypoxia by the Gammaproteobacterium Methylomonas denitrificans, sp. nov. type strain FJG1.</title>
        <authorList>
            <person name="Kits K.D."/>
            <person name="Klotz M.G."/>
            <person name="Stein L.Y."/>
        </authorList>
    </citation>
    <scope>NUCLEOTIDE SEQUENCE [LARGE SCALE GENOMIC DNA]</scope>
    <source>
        <strain evidence="2 3">FJG1</strain>
    </source>
</reference>
<dbReference type="AlphaFoldDB" id="A0A140E4G0"/>
<accession>A0A140E4G0</accession>
<gene>
    <name evidence="2" type="ORF">JT25_002075</name>
</gene>
<proteinExistence type="predicted"/>
<dbReference type="InterPro" id="IPR008984">
    <property type="entry name" value="SMAD_FHA_dom_sf"/>
</dbReference>
<dbReference type="Gene3D" id="2.60.200.20">
    <property type="match status" value="1"/>
</dbReference>
<dbReference type="Pfam" id="PF00498">
    <property type="entry name" value="FHA"/>
    <property type="match status" value="1"/>
</dbReference>
<dbReference type="InterPro" id="IPR000253">
    <property type="entry name" value="FHA_dom"/>
</dbReference>
<evidence type="ECO:0000313" key="3">
    <source>
        <dbReference type="Proteomes" id="UP000030512"/>
    </source>
</evidence>
<name>A0A140E4G0_9GAMM</name>